<sequence length="182" mass="20933">MGMFRTPYGKGGVLSKEADEARKKLYKDIRPLELQRKEKRLLIACYFFQLPFLLIPGFFSKPALSHKLFLTLPYGMCIIQVFLASVRFLGYLRKEGTVDGWTYQKSFIPLEGNVVLSFLFAGILLLFQGIYLLRGGRDGGLLGEVMVLALVLGYFVSSILFWRKLKQSFSSWKMEERTSYNE</sequence>
<evidence type="ECO:0000313" key="4">
    <source>
        <dbReference type="Proteomes" id="UP000522163"/>
    </source>
</evidence>
<dbReference type="EMBL" id="JABZRA010000058">
    <property type="protein sequence ID" value="MBF1272785.1"/>
    <property type="molecule type" value="Genomic_DNA"/>
</dbReference>
<reference evidence="2 4" key="2">
    <citation type="submission" date="2020-08" db="EMBL/GenBank/DDBJ databases">
        <title>Genomic Encyclopedia of Type Strains, Phase IV (KMG-IV): sequencing the most valuable type-strain genomes for metagenomic binning, comparative biology and taxonomic classification.</title>
        <authorList>
            <person name="Goeker M."/>
        </authorList>
    </citation>
    <scope>NUCLEOTIDE SEQUENCE [LARGE SCALE GENOMIC DNA]</scope>
    <source>
        <strain evidence="2 4">DSM 17245</strain>
    </source>
</reference>
<evidence type="ECO:0000313" key="3">
    <source>
        <dbReference type="EMBL" id="MBF1272785.1"/>
    </source>
</evidence>
<feature type="transmembrane region" description="Helical" evidence="1">
    <location>
        <begin position="41"/>
        <end position="59"/>
    </location>
</feature>
<keyword evidence="1" id="KW-0812">Transmembrane</keyword>
<evidence type="ECO:0000256" key="1">
    <source>
        <dbReference type="SAM" id="Phobius"/>
    </source>
</evidence>
<dbReference type="GeneID" id="85014750"/>
<dbReference type="AlphaFoldDB" id="A0A7W9SFI1"/>
<proteinExistence type="predicted"/>
<gene>
    <name evidence="2" type="ORF">HNQ46_001211</name>
    <name evidence="3" type="ORF">HXM90_05110</name>
</gene>
<reference evidence="3" key="1">
    <citation type="submission" date="2020-04" db="EMBL/GenBank/DDBJ databases">
        <title>Deep metagenomics examines the oral microbiome during advanced dental caries in children, revealing novel taxa and co-occurrences with host molecules.</title>
        <authorList>
            <person name="Baker J.L."/>
            <person name="Morton J.T."/>
            <person name="Dinis M."/>
            <person name="Alvarez R."/>
            <person name="Tran N.C."/>
            <person name="Knight R."/>
            <person name="Edlund A."/>
        </authorList>
    </citation>
    <scope>NUCLEOTIDE SEQUENCE</scope>
    <source>
        <strain evidence="3">JCVI_38_bin.19</strain>
    </source>
</reference>
<dbReference type="RefSeq" id="WP_183683836.1">
    <property type="nucleotide sequence ID" value="NZ_CAUVME010000012.1"/>
</dbReference>
<comment type="caution">
    <text evidence="2">The sequence shown here is derived from an EMBL/GenBank/DDBJ whole genome shotgun (WGS) entry which is preliminary data.</text>
</comment>
<dbReference type="Proteomes" id="UP000522163">
    <property type="component" value="Unassembled WGS sequence"/>
</dbReference>
<dbReference type="Proteomes" id="UP000775770">
    <property type="component" value="Unassembled WGS sequence"/>
</dbReference>
<name>A0A7W9SFI1_9FIRM</name>
<keyword evidence="1" id="KW-1133">Transmembrane helix</keyword>
<feature type="transmembrane region" description="Helical" evidence="1">
    <location>
        <begin position="113"/>
        <end position="133"/>
    </location>
</feature>
<accession>A0A7W9SFI1</accession>
<organism evidence="2 4">
    <name type="scientific">Oribacterium sinus</name>
    <dbReference type="NCBI Taxonomy" id="237576"/>
    <lineage>
        <taxon>Bacteria</taxon>
        <taxon>Bacillati</taxon>
        <taxon>Bacillota</taxon>
        <taxon>Clostridia</taxon>
        <taxon>Lachnospirales</taxon>
        <taxon>Lachnospiraceae</taxon>
        <taxon>Oribacterium</taxon>
    </lineage>
</organism>
<keyword evidence="1" id="KW-0472">Membrane</keyword>
<protein>
    <submittedName>
        <fullName evidence="2">Uncharacterized protein</fullName>
    </submittedName>
</protein>
<feature type="transmembrane region" description="Helical" evidence="1">
    <location>
        <begin position="71"/>
        <end position="92"/>
    </location>
</feature>
<feature type="transmembrane region" description="Helical" evidence="1">
    <location>
        <begin position="145"/>
        <end position="162"/>
    </location>
</feature>
<evidence type="ECO:0000313" key="2">
    <source>
        <dbReference type="EMBL" id="MBB6041234.1"/>
    </source>
</evidence>
<dbReference type="EMBL" id="JACHHH010000005">
    <property type="protein sequence ID" value="MBB6041234.1"/>
    <property type="molecule type" value="Genomic_DNA"/>
</dbReference>